<dbReference type="OrthoDB" id="2234898at2759"/>
<dbReference type="Gene3D" id="3.80.10.10">
    <property type="entry name" value="Ribonuclease Inhibitor"/>
    <property type="match status" value="1"/>
</dbReference>
<dbReference type="InterPro" id="IPR036047">
    <property type="entry name" value="F-box-like_dom_sf"/>
</dbReference>
<dbReference type="PROSITE" id="PS50181">
    <property type="entry name" value="FBOX"/>
    <property type="match status" value="1"/>
</dbReference>
<dbReference type="InterPro" id="IPR032675">
    <property type="entry name" value="LRR_dom_sf"/>
</dbReference>
<keyword evidence="3" id="KW-1185">Reference proteome</keyword>
<comment type="caution">
    <text evidence="2">The sequence shown here is derived from an EMBL/GenBank/DDBJ whole genome shotgun (WGS) entry which is preliminary data.</text>
</comment>
<feature type="domain" description="F-box" evidence="1">
    <location>
        <begin position="1"/>
        <end position="44"/>
    </location>
</feature>
<sequence>MKVDLPYEILVNIATHLPQDDRYFCTTVSRSWNVAFIHELYRSVDVSRRWQLERLWETLRRSLSAHHPLGHLVRTLRISCPFTSLDLLELSRLCPFVTDLDYKQAWHFSPIEAIQKCKYIVKAPEVVISTRRFELPDTTIGDKLTRLIIAIKACPEWIDLLKKLPCIEELKLEGYPSLPTGAIAKISLYDLEKLHSILPRLRGFEMKEFYINGPIPKEVLPCHNVRNLSLKPKDSYLWGRYFARKYRKLEHLHLSNGERMSIEFEREALALVSSCRRLKSFEGFFFYSHMLSLMRPHLEILREVNTQRHAPDAWSQSFTASIIYTVHRTISTLNLSIGDNTLMDKMGFSLQSCTLLVKLQLQVYSDVLEIDRFLDVCSHLKELVIEGSTVTVSNVPTICKQHKLQKLKMKVSNTAKELFPYLSEQCPDLSDVTCEYRESCSQFIIIWLMCLKLRKLAVSCNQLCEFKVEVLNIEHGRIDNYKVVTTGEHDDNRASKDAPTLPRVHGHLKVGIVSKVPSISIYCLAAARIRLQGMLLADVNVEDTVPFDVNRGFDIPFRFRYSSQLEQWVTY</sequence>
<dbReference type="Pfam" id="PF12937">
    <property type="entry name" value="F-box-like"/>
    <property type="match status" value="1"/>
</dbReference>
<evidence type="ECO:0000313" key="2">
    <source>
        <dbReference type="EMBL" id="KAF7728539.1"/>
    </source>
</evidence>
<dbReference type="EMBL" id="JABAYA010000035">
    <property type="protein sequence ID" value="KAF7728539.1"/>
    <property type="molecule type" value="Genomic_DNA"/>
</dbReference>
<dbReference type="SUPFAM" id="SSF81383">
    <property type="entry name" value="F-box domain"/>
    <property type="match status" value="1"/>
</dbReference>
<dbReference type="SUPFAM" id="SSF52047">
    <property type="entry name" value="RNI-like"/>
    <property type="match status" value="1"/>
</dbReference>
<protein>
    <recommendedName>
        <fullName evidence="1">F-box domain-containing protein</fullName>
    </recommendedName>
</protein>
<gene>
    <name evidence="2" type="ORF">EC973_005943</name>
</gene>
<evidence type="ECO:0000313" key="3">
    <source>
        <dbReference type="Proteomes" id="UP000605846"/>
    </source>
</evidence>
<dbReference type="Proteomes" id="UP000605846">
    <property type="component" value="Unassembled WGS sequence"/>
</dbReference>
<dbReference type="Gene3D" id="1.20.1280.50">
    <property type="match status" value="1"/>
</dbReference>
<evidence type="ECO:0000259" key="1">
    <source>
        <dbReference type="PROSITE" id="PS50181"/>
    </source>
</evidence>
<reference evidence="2" key="1">
    <citation type="submission" date="2020-01" db="EMBL/GenBank/DDBJ databases">
        <title>Genome Sequencing of Three Apophysomyces-Like Fungal Strains Confirms a Novel Fungal Genus in the Mucoromycota with divergent Burkholderia-like Endosymbiotic Bacteria.</title>
        <authorList>
            <person name="Stajich J.E."/>
            <person name="Macias A.M."/>
            <person name="Carter-House D."/>
            <person name="Lovett B."/>
            <person name="Kasson L.R."/>
            <person name="Berry K."/>
            <person name="Grigoriev I."/>
            <person name="Chang Y."/>
            <person name="Spatafora J."/>
            <person name="Kasson M.T."/>
        </authorList>
    </citation>
    <scope>NUCLEOTIDE SEQUENCE</scope>
    <source>
        <strain evidence="2">NRRL A-21654</strain>
    </source>
</reference>
<dbReference type="AlphaFoldDB" id="A0A8H7BRQ0"/>
<name>A0A8H7BRQ0_9FUNG</name>
<organism evidence="2 3">
    <name type="scientific">Apophysomyces ossiformis</name>
    <dbReference type="NCBI Taxonomy" id="679940"/>
    <lineage>
        <taxon>Eukaryota</taxon>
        <taxon>Fungi</taxon>
        <taxon>Fungi incertae sedis</taxon>
        <taxon>Mucoromycota</taxon>
        <taxon>Mucoromycotina</taxon>
        <taxon>Mucoromycetes</taxon>
        <taxon>Mucorales</taxon>
        <taxon>Mucorineae</taxon>
        <taxon>Mucoraceae</taxon>
        <taxon>Apophysomyces</taxon>
    </lineage>
</organism>
<dbReference type="InterPro" id="IPR001810">
    <property type="entry name" value="F-box_dom"/>
</dbReference>
<accession>A0A8H7BRQ0</accession>
<proteinExistence type="predicted"/>